<evidence type="ECO:0000313" key="10">
    <source>
        <dbReference type="EMBL" id="MBK4715286.1"/>
    </source>
</evidence>
<organism evidence="10 11">
    <name type="scientific">Tenebrionibacter intestinalis</name>
    <dbReference type="NCBI Taxonomy" id="2799638"/>
    <lineage>
        <taxon>Bacteria</taxon>
        <taxon>Pseudomonadati</taxon>
        <taxon>Pseudomonadota</taxon>
        <taxon>Gammaproteobacteria</taxon>
        <taxon>Enterobacterales</taxon>
        <taxon>Enterobacteriaceae</taxon>
        <taxon>Tenebrionibacter/Tenebrionicola group</taxon>
        <taxon>Tenebrionibacter</taxon>
    </lineage>
</organism>
<dbReference type="PIRSF" id="PIRSF000446">
    <property type="entry name" value="Mct"/>
    <property type="match status" value="1"/>
</dbReference>
<evidence type="ECO:0000256" key="5">
    <source>
        <dbReference type="ARBA" id="ARBA00023315"/>
    </source>
</evidence>
<accession>A0A8K0V204</accession>
<evidence type="ECO:0000313" key="11">
    <source>
        <dbReference type="Proteomes" id="UP000659047"/>
    </source>
</evidence>
<gene>
    <name evidence="10" type="ORF">JJB97_08075</name>
</gene>
<dbReference type="Gene3D" id="3.40.366.10">
    <property type="entry name" value="Malonyl-Coenzyme A Acyl Carrier Protein, domain 2"/>
    <property type="match status" value="1"/>
</dbReference>
<feature type="domain" description="Malonyl-CoA:ACP transacylase (MAT)" evidence="9">
    <location>
        <begin position="11"/>
        <end position="305"/>
    </location>
</feature>
<dbReference type="Gene3D" id="3.30.70.250">
    <property type="entry name" value="Malonyl-CoA ACP transacylase, ACP-binding"/>
    <property type="match status" value="1"/>
</dbReference>
<keyword evidence="11" id="KW-1185">Reference proteome</keyword>
<keyword evidence="4 7" id="KW-0808">Transferase</keyword>
<evidence type="ECO:0000256" key="6">
    <source>
        <dbReference type="ARBA" id="ARBA00048462"/>
    </source>
</evidence>
<dbReference type="GO" id="GO:0005829">
    <property type="term" value="C:cytosol"/>
    <property type="evidence" value="ECO:0007669"/>
    <property type="project" value="TreeGrafter"/>
</dbReference>
<dbReference type="InterPro" id="IPR016036">
    <property type="entry name" value="Malonyl_transacylase_ACP-bd"/>
</dbReference>
<dbReference type="InterPro" id="IPR016035">
    <property type="entry name" value="Acyl_Trfase/lysoPLipase"/>
</dbReference>
<evidence type="ECO:0000256" key="8">
    <source>
        <dbReference type="PIRSR" id="PIRSR000446-1"/>
    </source>
</evidence>
<dbReference type="UniPathway" id="UPA00094"/>
<evidence type="ECO:0000256" key="2">
    <source>
        <dbReference type="ARBA" id="ARBA00013258"/>
    </source>
</evidence>
<sequence>MDIKTASVALIFAGQGNPTIGMGADLWDINNTTKAIWDCASDISGTDIRRVCLKGPMNKLVQTTNQQVAVTAINATLYALCRDRLDEARITGSCGHSVGEYAALYAAGAVTLDDLFRMIHFRSRLMDELSKVNKGAMQAVKGIDYSSMAALIADSGIGVDISCDNSRRQQVIGGTVVALREMTEVLMAQGIETTKLGVSGAWHTRLMDDGVQQMRDFLANIAIQTPQHEVLMNVTGEPVTDPAEIKENLALHLTHTVKWTASMMRFLSQPSPVTFVEVSNKAYLGHMLNDFDGFSPTMALHCRKLSDTHGDL</sequence>
<dbReference type="PANTHER" id="PTHR42681">
    <property type="entry name" value="MALONYL-COA-ACYL CARRIER PROTEIN TRANSACYLASE, MITOCHONDRIAL"/>
    <property type="match status" value="1"/>
</dbReference>
<evidence type="ECO:0000256" key="3">
    <source>
        <dbReference type="ARBA" id="ARBA00018953"/>
    </source>
</evidence>
<dbReference type="EMBL" id="JAEPBH010000017">
    <property type="protein sequence ID" value="MBK4715286.1"/>
    <property type="molecule type" value="Genomic_DNA"/>
</dbReference>
<reference evidence="10" key="1">
    <citation type="submission" date="2021-01" db="EMBL/GenBank/DDBJ databases">
        <title>Intestinitalea alba gen. nov., sp. nov., a novel genus of the family Enterobacteriaceae, isolated from the gut of the plastic-eating mealworm Tenebrio molitor L.</title>
        <authorList>
            <person name="Yang Y."/>
        </authorList>
    </citation>
    <scope>NUCLEOTIDE SEQUENCE</scope>
    <source>
        <strain evidence="10">BIT-L3</strain>
    </source>
</reference>
<dbReference type="RefSeq" id="WP_238713522.1">
    <property type="nucleotide sequence ID" value="NZ_JAEPBH010000017.1"/>
</dbReference>
<dbReference type="EC" id="2.3.1.39" evidence="2 7"/>
<protein>
    <recommendedName>
        <fullName evidence="3 7">Malonyl CoA-acyl carrier protein transacylase</fullName>
        <ecNumber evidence="2 7">2.3.1.39</ecNumber>
    </recommendedName>
</protein>
<dbReference type="InterPro" id="IPR001227">
    <property type="entry name" value="Ac_transferase_dom_sf"/>
</dbReference>
<comment type="pathway">
    <text evidence="1">Lipid metabolism; fatty acid biosynthesis.</text>
</comment>
<evidence type="ECO:0000259" key="9">
    <source>
        <dbReference type="SMART" id="SM00827"/>
    </source>
</evidence>
<dbReference type="GO" id="GO:0004314">
    <property type="term" value="F:[acyl-carrier-protein] S-malonyltransferase activity"/>
    <property type="evidence" value="ECO:0007669"/>
    <property type="project" value="UniProtKB-EC"/>
</dbReference>
<dbReference type="InterPro" id="IPR024925">
    <property type="entry name" value="Malonyl_CoA-ACP_transAc"/>
</dbReference>
<comment type="catalytic activity">
    <reaction evidence="6 7">
        <text>holo-[ACP] + malonyl-CoA = malonyl-[ACP] + CoA</text>
        <dbReference type="Rhea" id="RHEA:41792"/>
        <dbReference type="Rhea" id="RHEA-COMP:9623"/>
        <dbReference type="Rhea" id="RHEA-COMP:9685"/>
        <dbReference type="ChEBI" id="CHEBI:57287"/>
        <dbReference type="ChEBI" id="CHEBI:57384"/>
        <dbReference type="ChEBI" id="CHEBI:64479"/>
        <dbReference type="ChEBI" id="CHEBI:78449"/>
        <dbReference type="EC" id="2.3.1.39"/>
    </reaction>
</comment>
<feature type="active site" evidence="8">
    <location>
        <position position="203"/>
    </location>
</feature>
<proteinExistence type="inferred from homology"/>
<dbReference type="PANTHER" id="PTHR42681:SF1">
    <property type="entry name" value="MALONYL-COA-ACYL CARRIER PROTEIN TRANSACYLASE, MITOCHONDRIAL"/>
    <property type="match status" value="1"/>
</dbReference>
<dbReference type="GO" id="GO:0006633">
    <property type="term" value="P:fatty acid biosynthetic process"/>
    <property type="evidence" value="ECO:0007669"/>
    <property type="project" value="UniProtKB-UniPathway"/>
</dbReference>
<comment type="similarity">
    <text evidence="7">Belongs to the fabD family.</text>
</comment>
<feature type="active site" evidence="8">
    <location>
        <position position="97"/>
    </location>
</feature>
<evidence type="ECO:0000256" key="4">
    <source>
        <dbReference type="ARBA" id="ARBA00022679"/>
    </source>
</evidence>
<dbReference type="AlphaFoldDB" id="A0A8K0V204"/>
<dbReference type="Proteomes" id="UP000659047">
    <property type="component" value="Unassembled WGS sequence"/>
</dbReference>
<comment type="caution">
    <text evidence="10">The sequence shown here is derived from an EMBL/GenBank/DDBJ whole genome shotgun (WGS) entry which is preliminary data.</text>
</comment>
<evidence type="ECO:0000256" key="7">
    <source>
        <dbReference type="PIRNR" id="PIRNR000446"/>
    </source>
</evidence>
<dbReference type="SMART" id="SM00827">
    <property type="entry name" value="PKS_AT"/>
    <property type="match status" value="1"/>
</dbReference>
<dbReference type="InterPro" id="IPR050858">
    <property type="entry name" value="Mal-CoA-ACP_Trans/PKS_FabD"/>
</dbReference>
<dbReference type="SUPFAM" id="SSF52151">
    <property type="entry name" value="FabD/lysophospholipase-like"/>
    <property type="match status" value="1"/>
</dbReference>
<dbReference type="Pfam" id="PF00698">
    <property type="entry name" value="Acyl_transf_1"/>
    <property type="match status" value="1"/>
</dbReference>
<name>A0A8K0V204_9ENTR</name>
<dbReference type="SUPFAM" id="SSF55048">
    <property type="entry name" value="Probable ACP-binding domain of malonyl-CoA ACP transacylase"/>
    <property type="match status" value="1"/>
</dbReference>
<evidence type="ECO:0000256" key="1">
    <source>
        <dbReference type="ARBA" id="ARBA00005194"/>
    </source>
</evidence>
<dbReference type="InterPro" id="IPR014043">
    <property type="entry name" value="Acyl_transferase_dom"/>
</dbReference>
<keyword evidence="5 7" id="KW-0012">Acyltransferase</keyword>